<accession>A0A4R1Q573</accession>
<comment type="caution">
    <text evidence="1">The sequence shown here is derived from an EMBL/GenBank/DDBJ whole genome shotgun (WGS) entry which is preliminary data.</text>
</comment>
<evidence type="ECO:0000313" key="1">
    <source>
        <dbReference type="EMBL" id="TCL40192.1"/>
    </source>
</evidence>
<organism evidence="1 2">
    <name type="scientific">Anaerospora hongkongensis</name>
    <dbReference type="NCBI Taxonomy" id="244830"/>
    <lineage>
        <taxon>Bacteria</taxon>
        <taxon>Bacillati</taxon>
        <taxon>Bacillota</taxon>
        <taxon>Negativicutes</taxon>
        <taxon>Selenomonadales</taxon>
        <taxon>Sporomusaceae</taxon>
        <taxon>Anaerospora</taxon>
    </lineage>
</organism>
<protein>
    <submittedName>
        <fullName evidence="1">Uncharacterized protein</fullName>
    </submittedName>
</protein>
<keyword evidence="2" id="KW-1185">Reference proteome</keyword>
<dbReference type="EMBL" id="SLUI01000001">
    <property type="protein sequence ID" value="TCL40192.1"/>
    <property type="molecule type" value="Genomic_DNA"/>
</dbReference>
<reference evidence="1 2" key="1">
    <citation type="submission" date="2019-03" db="EMBL/GenBank/DDBJ databases">
        <title>Genomic Encyclopedia of Type Strains, Phase IV (KMG-IV): sequencing the most valuable type-strain genomes for metagenomic binning, comparative biology and taxonomic classification.</title>
        <authorList>
            <person name="Goeker M."/>
        </authorList>
    </citation>
    <scope>NUCLEOTIDE SEQUENCE [LARGE SCALE GENOMIC DNA]</scope>
    <source>
        <strain evidence="1 2">DSM 15969</strain>
    </source>
</reference>
<proteinExistence type="predicted"/>
<dbReference type="Proteomes" id="UP000295063">
    <property type="component" value="Unassembled WGS sequence"/>
</dbReference>
<dbReference type="AlphaFoldDB" id="A0A4R1Q573"/>
<dbReference type="OrthoDB" id="1681626at2"/>
<evidence type="ECO:0000313" key="2">
    <source>
        <dbReference type="Proteomes" id="UP000295063"/>
    </source>
</evidence>
<gene>
    <name evidence="1" type="ORF">EV210_101393</name>
</gene>
<name>A0A4R1Q573_9FIRM</name>
<sequence length="129" mass="14823">MAEADKLMQEELMPFYKRTFEAFIKNHSSLYSVVEKILSNRKNHIGMRITSNGSTIGEYTLHFNGATVPELESGVLYSELHTPFGIIKPYVIMEKSTVEKILADEENFIKDPIATKMKYVPEMTIKFLK</sequence>
<dbReference type="RefSeq" id="WP_132074716.1">
    <property type="nucleotide sequence ID" value="NZ_SLUI01000001.1"/>
</dbReference>